<dbReference type="Pfam" id="PF03357">
    <property type="entry name" value="Snf7"/>
    <property type="match status" value="1"/>
</dbReference>
<reference evidence="3 4" key="2">
    <citation type="submission" date="2025-04" db="UniProtKB">
        <authorList>
            <consortium name="RefSeq"/>
        </authorList>
    </citation>
    <scope>IDENTIFICATION</scope>
    <source>
        <tissue evidence="3 4">Leaf</tissue>
    </source>
</reference>
<keyword evidence="2" id="KW-1185">Reference proteome</keyword>
<feature type="region of interest" description="Disordered" evidence="1">
    <location>
        <begin position="404"/>
        <end position="425"/>
    </location>
</feature>
<dbReference type="KEGG" id="rsz:108863608"/>
<dbReference type="GO" id="GO:0032511">
    <property type="term" value="P:late endosome to vacuole transport via multivesicular body sorting pathway"/>
    <property type="evidence" value="ECO:0007669"/>
    <property type="project" value="TreeGrafter"/>
</dbReference>
<dbReference type="PANTHER" id="PTHR22761">
    <property type="entry name" value="CHARGED MULTIVESICULAR BODY PROTEIN"/>
    <property type="match status" value="1"/>
</dbReference>
<dbReference type="RefSeq" id="XP_018493593.1">
    <property type="nucleotide sequence ID" value="XM_018638091.2"/>
</dbReference>
<dbReference type="GO" id="GO:0000815">
    <property type="term" value="C:ESCRT III complex"/>
    <property type="evidence" value="ECO:0007669"/>
    <property type="project" value="TreeGrafter"/>
</dbReference>
<name>A0A6J0PAC2_RAPSA</name>
<evidence type="ECO:0000313" key="3">
    <source>
        <dbReference type="RefSeq" id="XP_018493593.1"/>
    </source>
</evidence>
<dbReference type="GO" id="GO:0005771">
    <property type="term" value="C:multivesicular body"/>
    <property type="evidence" value="ECO:0007669"/>
    <property type="project" value="TreeGrafter"/>
</dbReference>
<dbReference type="AlphaFoldDB" id="A0A6J0PAC2"/>
<dbReference type="GO" id="GO:0006900">
    <property type="term" value="P:vesicle budding from membrane"/>
    <property type="evidence" value="ECO:0007669"/>
    <property type="project" value="TreeGrafter"/>
</dbReference>
<sequence>MDSDSVKEFIRREVPDWDDDEVVATARFKAFSGQRSDWEVKYQFWRDLIIKVSRRFGVFIIDPLQVKKTWFDRGGMTPLCIDHVLLLMHSEGDVVPISQLESPVSGRLSRLLRTLRSLVAQPSVKPGEILESKLVIVPLLKEKAADVVRLLSEGHWTSTCVVTLDKFQDLCDGGSNEASAVLSHLSGCGKAHKIFINRGELIEGVKVSFSEAALPSISTLDCDILHLLRTTEKLQNQLEVMDQRCEMSRKSALASLKSGHKKVALRHARELKLTTESREKCTSLLNRVEEVLNTIADSESTKMVSEAIKTGARVMKDIKISPDEVHDYLEEIEETIQSQKEVEKALESAPYPDIDDENIEEEFLKLEMELESESSQARPTTSDTADSLADMFSELKLGNTKQILEEQATEPVRMKDGGKQILEAA</sequence>
<evidence type="ECO:0000313" key="4">
    <source>
        <dbReference type="RefSeq" id="XP_018493594.1"/>
    </source>
</evidence>
<dbReference type="PANTHER" id="PTHR22761:SF7">
    <property type="entry name" value="SNF7 FAMILY PROTEIN"/>
    <property type="match status" value="1"/>
</dbReference>
<reference evidence="2" key="1">
    <citation type="journal article" date="2019" name="Database">
        <title>The radish genome database (RadishGD): an integrated information resource for radish genomics.</title>
        <authorList>
            <person name="Yu H.J."/>
            <person name="Baek S."/>
            <person name="Lee Y.J."/>
            <person name="Cho A."/>
            <person name="Mun J.H."/>
        </authorList>
    </citation>
    <scope>NUCLEOTIDE SEQUENCE [LARGE SCALE GENOMIC DNA]</scope>
    <source>
        <strain evidence="2">cv. WK10039</strain>
    </source>
</reference>
<gene>
    <name evidence="3 4" type="primary">LOC108863608</name>
</gene>
<evidence type="ECO:0000256" key="1">
    <source>
        <dbReference type="SAM" id="MobiDB-lite"/>
    </source>
</evidence>
<protein>
    <submittedName>
        <fullName evidence="3 4">Uncharacterized protein LOC108863608 isoform X1</fullName>
    </submittedName>
</protein>
<evidence type="ECO:0000313" key="2">
    <source>
        <dbReference type="Proteomes" id="UP000504610"/>
    </source>
</evidence>
<dbReference type="Proteomes" id="UP000504610">
    <property type="component" value="Chromosome 5"/>
</dbReference>
<accession>A0A6J0PAC2</accession>
<dbReference type="GO" id="GO:0009898">
    <property type="term" value="C:cytoplasmic side of plasma membrane"/>
    <property type="evidence" value="ECO:0007669"/>
    <property type="project" value="TreeGrafter"/>
</dbReference>
<dbReference type="Gene3D" id="6.10.140.1230">
    <property type="match status" value="1"/>
</dbReference>
<dbReference type="RefSeq" id="XP_018493594.1">
    <property type="nucleotide sequence ID" value="XM_018638092.2"/>
</dbReference>
<dbReference type="OrthoDB" id="10250120at2759"/>
<dbReference type="GeneID" id="108863608"/>
<dbReference type="Pfam" id="PF25880">
    <property type="entry name" value="WHD_CHMP7_1st"/>
    <property type="match status" value="1"/>
</dbReference>
<proteinExistence type="predicted"/>
<organism evidence="2 4">
    <name type="scientific">Raphanus sativus</name>
    <name type="common">Radish</name>
    <name type="synonym">Raphanus raphanistrum var. sativus</name>
    <dbReference type="NCBI Taxonomy" id="3726"/>
    <lineage>
        <taxon>Eukaryota</taxon>
        <taxon>Viridiplantae</taxon>
        <taxon>Streptophyta</taxon>
        <taxon>Embryophyta</taxon>
        <taxon>Tracheophyta</taxon>
        <taxon>Spermatophyta</taxon>
        <taxon>Magnoliopsida</taxon>
        <taxon>eudicotyledons</taxon>
        <taxon>Gunneridae</taxon>
        <taxon>Pentapetalae</taxon>
        <taxon>rosids</taxon>
        <taxon>malvids</taxon>
        <taxon>Brassicales</taxon>
        <taxon>Brassicaceae</taxon>
        <taxon>Brassiceae</taxon>
        <taxon>Raphanus</taxon>
    </lineage>
</organism>
<dbReference type="InterPro" id="IPR005024">
    <property type="entry name" value="Snf7_fam"/>
</dbReference>